<proteinExistence type="predicted"/>
<name>A0A8H7GQF5_9ASCO</name>
<evidence type="ECO:0000256" key="1">
    <source>
        <dbReference type="SAM" id="MobiDB-lite"/>
    </source>
</evidence>
<sequence>MVWLPFGQKSSTSTEIKSHHIEQRSHHPLNVSHQGESDIAHTLHQITAEGEAKVKQLSAESLKATNTAVTDFVSKKEGNMFIIDGEKYSKESIICTNDEQGNKTCLKLKYNLVELFKQMQKLEYFCSLPNDINATYFECRKIT</sequence>
<feature type="region of interest" description="Disordered" evidence="1">
    <location>
        <begin position="1"/>
        <end position="32"/>
    </location>
</feature>
<organism evidence="2 3">
    <name type="scientific">Metschnikowia pulcherrima</name>
    <dbReference type="NCBI Taxonomy" id="27326"/>
    <lineage>
        <taxon>Eukaryota</taxon>
        <taxon>Fungi</taxon>
        <taxon>Dikarya</taxon>
        <taxon>Ascomycota</taxon>
        <taxon>Saccharomycotina</taxon>
        <taxon>Pichiomycetes</taxon>
        <taxon>Metschnikowiaceae</taxon>
        <taxon>Metschnikowia</taxon>
    </lineage>
</organism>
<feature type="compositionally biased region" description="Basic and acidic residues" evidence="1">
    <location>
        <begin position="16"/>
        <end position="25"/>
    </location>
</feature>
<dbReference type="Proteomes" id="UP000649328">
    <property type="component" value="Unassembled WGS sequence"/>
</dbReference>
<keyword evidence="3" id="KW-1185">Reference proteome</keyword>
<dbReference type="EMBL" id="JACBPP010000006">
    <property type="protein sequence ID" value="KAF8001157.1"/>
    <property type="molecule type" value="Genomic_DNA"/>
</dbReference>
<dbReference type="OrthoDB" id="5277092at2759"/>
<protein>
    <submittedName>
        <fullName evidence="2">Uncharacterized protein</fullName>
    </submittedName>
</protein>
<reference evidence="2" key="1">
    <citation type="submission" date="2020-10" db="EMBL/GenBank/DDBJ databases">
        <title>The Whole-Genome Sequence of Metschnikowia persimmonesis, a Novel Endophytic Yeast Species Isolated from Medicinal Plant Diospyros kaki Thumb.</title>
        <authorList>
            <person name="Rahmat E."/>
            <person name="Kang Y."/>
        </authorList>
    </citation>
    <scope>NUCLEOTIDE SEQUENCE</scope>
    <source>
        <strain evidence="2">KIOM G15050</strain>
    </source>
</reference>
<evidence type="ECO:0000313" key="3">
    <source>
        <dbReference type="Proteomes" id="UP000649328"/>
    </source>
</evidence>
<evidence type="ECO:0000313" key="2">
    <source>
        <dbReference type="EMBL" id="KAF8001157.1"/>
    </source>
</evidence>
<comment type="caution">
    <text evidence="2">The sequence shown here is derived from an EMBL/GenBank/DDBJ whole genome shotgun (WGS) entry which is preliminary data.</text>
</comment>
<dbReference type="AlphaFoldDB" id="A0A8H7GQF5"/>
<gene>
    <name evidence="2" type="ORF">HF325_004946</name>
</gene>
<accession>A0A8H7GQF5</accession>